<keyword evidence="5 7" id="KW-0378">Hydrolase</keyword>
<dbReference type="AlphaFoldDB" id="A0A9P1GXY1"/>
<dbReference type="GO" id="GO:0005634">
    <property type="term" value="C:nucleus"/>
    <property type="evidence" value="ECO:0007669"/>
    <property type="project" value="UniProtKB-SubCell"/>
</dbReference>
<keyword evidence="9" id="KW-1185">Reference proteome</keyword>
<accession>A0A9P1GXY1</accession>
<comment type="similarity">
    <text evidence="1 7">Belongs to the GPN-loop GTPase family.</text>
</comment>
<keyword evidence="2 7" id="KW-0963">Cytoplasm</keyword>
<dbReference type="GO" id="GO:0005525">
    <property type="term" value="F:GTP binding"/>
    <property type="evidence" value="ECO:0007669"/>
    <property type="project" value="UniProtKB-KW"/>
</dbReference>
<proteinExistence type="inferred from homology"/>
<evidence type="ECO:0000256" key="1">
    <source>
        <dbReference type="ARBA" id="ARBA00005290"/>
    </source>
</evidence>
<evidence type="ECO:0000256" key="6">
    <source>
        <dbReference type="ARBA" id="ARBA00023134"/>
    </source>
</evidence>
<name>A0A9P1GXY1_9PEZI</name>
<dbReference type="InterPro" id="IPR030230">
    <property type="entry name" value="Gpn1/Npa3/XAB1"/>
</dbReference>
<dbReference type="FunFam" id="3.40.50.300:FF:000579">
    <property type="entry name" value="GPN-loop GTPase"/>
    <property type="match status" value="1"/>
</dbReference>
<evidence type="ECO:0000313" key="9">
    <source>
        <dbReference type="Proteomes" id="UP000838763"/>
    </source>
</evidence>
<keyword evidence="3" id="KW-0597">Phosphoprotein</keyword>
<dbReference type="Proteomes" id="UP000838763">
    <property type="component" value="Unassembled WGS sequence"/>
</dbReference>
<comment type="function">
    <text evidence="7">Small GTPase required for proper nuclear import of RNA polymerase II (RNAPII). May act at an RNAP assembly step prior to nuclear import.</text>
</comment>
<dbReference type="EMBL" id="CALLCH030000003">
    <property type="protein sequence ID" value="CAI4211936.1"/>
    <property type="molecule type" value="Genomic_DNA"/>
</dbReference>
<evidence type="ECO:0000256" key="4">
    <source>
        <dbReference type="ARBA" id="ARBA00022741"/>
    </source>
</evidence>
<protein>
    <recommendedName>
        <fullName evidence="7">GPN-loop GTPase</fullName>
        <ecNumber evidence="7">3.6.5.-</ecNumber>
    </recommendedName>
</protein>
<organism evidence="8 9">
    <name type="scientific">Parascedosporium putredinis</name>
    <dbReference type="NCBI Taxonomy" id="1442378"/>
    <lineage>
        <taxon>Eukaryota</taxon>
        <taxon>Fungi</taxon>
        <taxon>Dikarya</taxon>
        <taxon>Ascomycota</taxon>
        <taxon>Pezizomycotina</taxon>
        <taxon>Sordariomycetes</taxon>
        <taxon>Hypocreomycetidae</taxon>
        <taxon>Microascales</taxon>
        <taxon>Microascaceae</taxon>
        <taxon>Parascedosporium</taxon>
    </lineage>
</organism>
<dbReference type="Gene3D" id="3.40.50.300">
    <property type="entry name" value="P-loop containing nucleotide triphosphate hydrolases"/>
    <property type="match status" value="1"/>
</dbReference>
<keyword evidence="4 7" id="KW-0547">Nucleotide-binding</keyword>
<dbReference type="InterPro" id="IPR027417">
    <property type="entry name" value="P-loop_NTPase"/>
</dbReference>
<comment type="subcellular location">
    <subcellularLocation>
        <location evidence="7">Cytoplasm</location>
    </subcellularLocation>
    <subcellularLocation>
        <location evidence="7">Nucleus</location>
    </subcellularLocation>
</comment>
<dbReference type="GO" id="GO:0003924">
    <property type="term" value="F:GTPase activity"/>
    <property type="evidence" value="ECO:0007669"/>
    <property type="project" value="InterPro"/>
</dbReference>
<dbReference type="Pfam" id="PF03029">
    <property type="entry name" value="ATP_bind_1"/>
    <property type="match status" value="1"/>
</dbReference>
<dbReference type="InterPro" id="IPR004130">
    <property type="entry name" value="Gpn"/>
</dbReference>
<evidence type="ECO:0000313" key="8">
    <source>
        <dbReference type="EMBL" id="CAI4211936.1"/>
    </source>
</evidence>
<evidence type="ECO:0000256" key="3">
    <source>
        <dbReference type="ARBA" id="ARBA00022553"/>
    </source>
</evidence>
<gene>
    <name evidence="8" type="ORF">PPNO1_LOCUS1707</name>
</gene>
<sequence>MASSSQPAGVPAGDRPTVIVCVGMAGSGKTTFMRRINSHLHSKGSAPYVINLDPATLEVPFDCNIDIRQSIKYKDVMKHYNLGPNGAIMTSLNLFATKIDQMVGLLEKRAQPDPEHPERKPVKHIIVDTPGQIEVFVWSASGQILLESLASSFPTVLAYIIDTPRTASTSTFMSNMLYACSILYKTKLPMILVFNKTDVKDASFAKEWMTDYESLREALTEDELRAEAEGAESGSGYGSSLLSSMSLVLEEFYSHLKVVGVSSRLGTGVNEFFEAVQEKAEEFERDYQPELDRLREQKQEEKLKKREKELDKMMKGMSVGPGGSSDLISSIAGIEVADDSGDDDYADEGEGAGANALQDRYKAALGTEDSVEADASYAKYLHSQRQ</sequence>
<dbReference type="PANTHER" id="PTHR21231">
    <property type="entry name" value="XPA-BINDING PROTEIN 1-RELATED"/>
    <property type="match status" value="1"/>
</dbReference>
<dbReference type="CDD" id="cd17870">
    <property type="entry name" value="GPN1"/>
    <property type="match status" value="1"/>
</dbReference>
<comment type="subunit">
    <text evidence="7">Binds to RNA polymerase II.</text>
</comment>
<evidence type="ECO:0000256" key="7">
    <source>
        <dbReference type="RuleBase" id="RU365059"/>
    </source>
</evidence>
<dbReference type="GO" id="GO:0005737">
    <property type="term" value="C:cytoplasm"/>
    <property type="evidence" value="ECO:0007669"/>
    <property type="project" value="UniProtKB-SubCell"/>
</dbReference>
<dbReference type="OrthoDB" id="243313at2759"/>
<dbReference type="SUPFAM" id="SSF52540">
    <property type="entry name" value="P-loop containing nucleoside triphosphate hydrolases"/>
    <property type="match status" value="1"/>
</dbReference>
<evidence type="ECO:0000256" key="5">
    <source>
        <dbReference type="ARBA" id="ARBA00022801"/>
    </source>
</evidence>
<dbReference type="EC" id="3.6.5.-" evidence="7"/>
<comment type="caution">
    <text evidence="8">The sequence shown here is derived from an EMBL/GenBank/DDBJ whole genome shotgun (WGS) entry which is preliminary data.</text>
</comment>
<reference evidence="8" key="1">
    <citation type="submission" date="2022-11" db="EMBL/GenBank/DDBJ databases">
        <authorList>
            <person name="Scott C."/>
            <person name="Bruce N."/>
        </authorList>
    </citation>
    <scope>NUCLEOTIDE SEQUENCE</scope>
</reference>
<evidence type="ECO:0000256" key="2">
    <source>
        <dbReference type="ARBA" id="ARBA00022490"/>
    </source>
</evidence>
<keyword evidence="6 7" id="KW-0342">GTP-binding</keyword>
<dbReference type="PANTHER" id="PTHR21231:SF8">
    <property type="entry name" value="GPN-LOOP GTPASE 1"/>
    <property type="match status" value="1"/>
</dbReference>